<dbReference type="Gene3D" id="3.30.70.100">
    <property type="match status" value="1"/>
</dbReference>
<dbReference type="OrthoDB" id="689350at2759"/>
<dbReference type="PROSITE" id="PS50846">
    <property type="entry name" value="HMA_2"/>
    <property type="match status" value="1"/>
</dbReference>
<comment type="caution">
    <text evidence="9">The sequence shown here is derived from an EMBL/GenBank/DDBJ whole genome shotgun (WGS) entry which is preliminary data.</text>
</comment>
<dbReference type="PANTHER" id="PTHR46365">
    <property type="entry name" value="COPPER TRANSPORT PROTEIN ATOX1"/>
    <property type="match status" value="1"/>
</dbReference>
<protein>
    <recommendedName>
        <fullName evidence="8">HMA domain-containing protein</fullName>
    </recommendedName>
</protein>
<comment type="similarity">
    <text evidence="7">Belongs to the ATX1 family.</text>
</comment>
<evidence type="ECO:0000256" key="3">
    <source>
        <dbReference type="ARBA" id="ARBA00022796"/>
    </source>
</evidence>
<dbReference type="Pfam" id="PF00403">
    <property type="entry name" value="HMA"/>
    <property type="match status" value="1"/>
</dbReference>
<dbReference type="EMBL" id="MU128940">
    <property type="protein sequence ID" value="KAF9516392.1"/>
    <property type="molecule type" value="Genomic_DNA"/>
</dbReference>
<reference evidence="9" key="1">
    <citation type="journal article" date="2020" name="Nat. Commun.">
        <title>Large-scale genome sequencing of mycorrhizal fungi provides insights into the early evolution of symbiotic traits.</title>
        <authorList>
            <person name="Miyauchi S."/>
            <person name="Kiss E."/>
            <person name="Kuo A."/>
            <person name="Drula E."/>
            <person name="Kohler A."/>
            <person name="Sanchez-Garcia M."/>
            <person name="Morin E."/>
            <person name="Andreopoulos B."/>
            <person name="Barry K.W."/>
            <person name="Bonito G."/>
            <person name="Buee M."/>
            <person name="Carver A."/>
            <person name="Chen C."/>
            <person name="Cichocki N."/>
            <person name="Clum A."/>
            <person name="Culley D."/>
            <person name="Crous P.W."/>
            <person name="Fauchery L."/>
            <person name="Girlanda M."/>
            <person name="Hayes R.D."/>
            <person name="Keri Z."/>
            <person name="LaButti K."/>
            <person name="Lipzen A."/>
            <person name="Lombard V."/>
            <person name="Magnuson J."/>
            <person name="Maillard F."/>
            <person name="Murat C."/>
            <person name="Nolan M."/>
            <person name="Ohm R.A."/>
            <person name="Pangilinan J."/>
            <person name="Pereira M.F."/>
            <person name="Perotto S."/>
            <person name="Peter M."/>
            <person name="Pfister S."/>
            <person name="Riley R."/>
            <person name="Sitrit Y."/>
            <person name="Stielow J.B."/>
            <person name="Szollosi G."/>
            <person name="Zifcakova L."/>
            <person name="Stursova M."/>
            <person name="Spatafora J.W."/>
            <person name="Tedersoo L."/>
            <person name="Vaario L.M."/>
            <person name="Yamada A."/>
            <person name="Yan M."/>
            <person name="Wang P."/>
            <person name="Xu J."/>
            <person name="Bruns T."/>
            <person name="Baldrian P."/>
            <person name="Vilgalys R."/>
            <person name="Dunand C."/>
            <person name="Henrissat B."/>
            <person name="Grigoriev I.V."/>
            <person name="Hibbett D."/>
            <person name="Nagy L.G."/>
            <person name="Martin F.M."/>
        </authorList>
    </citation>
    <scope>NUCLEOTIDE SEQUENCE</scope>
    <source>
        <strain evidence="9">UP504</strain>
    </source>
</reference>
<dbReference type="GO" id="GO:0006825">
    <property type="term" value="P:copper ion transport"/>
    <property type="evidence" value="ECO:0007669"/>
    <property type="project" value="UniProtKB-KW"/>
</dbReference>
<dbReference type="InterPro" id="IPR036163">
    <property type="entry name" value="HMA_dom_sf"/>
</dbReference>
<keyword evidence="5" id="KW-0406">Ion transport</keyword>
<accession>A0A9P6B2V5</accession>
<organism evidence="9 10">
    <name type="scientific">Hydnum rufescens UP504</name>
    <dbReference type="NCBI Taxonomy" id="1448309"/>
    <lineage>
        <taxon>Eukaryota</taxon>
        <taxon>Fungi</taxon>
        <taxon>Dikarya</taxon>
        <taxon>Basidiomycota</taxon>
        <taxon>Agaricomycotina</taxon>
        <taxon>Agaricomycetes</taxon>
        <taxon>Cantharellales</taxon>
        <taxon>Hydnaceae</taxon>
        <taxon>Hydnum</taxon>
    </lineage>
</organism>
<dbReference type="GO" id="GO:0016531">
    <property type="term" value="F:copper chaperone activity"/>
    <property type="evidence" value="ECO:0007669"/>
    <property type="project" value="TreeGrafter"/>
</dbReference>
<keyword evidence="4" id="KW-0186">Copper</keyword>
<name>A0A9P6B2V5_9AGAM</name>
<evidence type="ECO:0000313" key="10">
    <source>
        <dbReference type="Proteomes" id="UP000886523"/>
    </source>
</evidence>
<gene>
    <name evidence="9" type="ORF">BS47DRAFT_682878</name>
</gene>
<evidence type="ECO:0000256" key="7">
    <source>
        <dbReference type="ARBA" id="ARBA00038171"/>
    </source>
</evidence>
<dbReference type="Proteomes" id="UP000886523">
    <property type="component" value="Unassembled WGS sequence"/>
</dbReference>
<dbReference type="CDD" id="cd00371">
    <property type="entry name" value="HMA"/>
    <property type="match status" value="1"/>
</dbReference>
<feature type="domain" description="HMA" evidence="8">
    <location>
        <begin position="53"/>
        <end position="116"/>
    </location>
</feature>
<sequence length="122" mass="13404">MRITGKSRNDVVHSFIKPDPPSFLIRCPTTTIPSYLSVYSLTREVMSAVAKPAHSYEFDVKMTCSGCSGAVTRVLSKKEGVQSFKVDLPTQKVTVEGDIPYEDVLATIKKTGKEVRSGVTVY</sequence>
<evidence type="ECO:0000259" key="8">
    <source>
        <dbReference type="PROSITE" id="PS50846"/>
    </source>
</evidence>
<evidence type="ECO:0000256" key="6">
    <source>
        <dbReference type="ARBA" id="ARBA00023186"/>
    </source>
</evidence>
<dbReference type="InterPro" id="IPR006121">
    <property type="entry name" value="HMA_dom"/>
</dbReference>
<evidence type="ECO:0000313" key="9">
    <source>
        <dbReference type="EMBL" id="KAF9516392.1"/>
    </source>
</evidence>
<keyword evidence="6" id="KW-0143">Chaperone</keyword>
<proteinExistence type="inferred from homology"/>
<dbReference type="AlphaFoldDB" id="A0A9P6B2V5"/>
<dbReference type="SUPFAM" id="SSF55008">
    <property type="entry name" value="HMA, heavy metal-associated domain"/>
    <property type="match status" value="1"/>
</dbReference>
<dbReference type="InterPro" id="IPR051881">
    <property type="entry name" value="Copper_transport_ATOX1-like"/>
</dbReference>
<dbReference type="GO" id="GO:0046872">
    <property type="term" value="F:metal ion binding"/>
    <property type="evidence" value="ECO:0007669"/>
    <property type="project" value="UniProtKB-KW"/>
</dbReference>
<keyword evidence="3" id="KW-0187">Copper transport</keyword>
<dbReference type="FunFam" id="3.30.70.100:FF:000008">
    <property type="entry name" value="Copper transport protein ATOX1"/>
    <property type="match status" value="1"/>
</dbReference>
<evidence type="ECO:0000256" key="4">
    <source>
        <dbReference type="ARBA" id="ARBA00023008"/>
    </source>
</evidence>
<evidence type="ECO:0000256" key="1">
    <source>
        <dbReference type="ARBA" id="ARBA00022448"/>
    </source>
</evidence>
<dbReference type="GO" id="GO:0005829">
    <property type="term" value="C:cytosol"/>
    <property type="evidence" value="ECO:0007669"/>
    <property type="project" value="TreeGrafter"/>
</dbReference>
<keyword evidence="10" id="KW-1185">Reference proteome</keyword>
<evidence type="ECO:0000256" key="5">
    <source>
        <dbReference type="ARBA" id="ARBA00023065"/>
    </source>
</evidence>
<keyword evidence="1" id="KW-0813">Transport</keyword>
<evidence type="ECO:0000256" key="2">
    <source>
        <dbReference type="ARBA" id="ARBA00022723"/>
    </source>
</evidence>
<keyword evidence="2" id="KW-0479">Metal-binding</keyword>
<dbReference type="PANTHER" id="PTHR46365:SF1">
    <property type="entry name" value="COPPER TRANSPORT PROTEIN ATOX1"/>
    <property type="match status" value="1"/>
</dbReference>